<evidence type="ECO:0000256" key="6">
    <source>
        <dbReference type="SAM" id="Phobius"/>
    </source>
</evidence>
<comment type="subcellular location">
    <subcellularLocation>
        <location evidence="1">Membrane</location>
        <topology evidence="1">Multi-pass membrane protein</topology>
    </subcellularLocation>
</comment>
<sequence>MASPDTDIAHEHAPSLEASRANSHAPLSQPHGWSISEYNPESTASSHLGVLGKDHFLIDFAPNDPGDPHNWSTARKWLQVCLALYATLALPLNGTSITIAADAISHDFGITDTPYFSNSYWVVSSWALGGAFFVVTGLPLFEDMGVRPGFLWSYAFMWFMIIPQALAPNYATLIITRFFTGGAVAAVANSVSAMIADLWDTEKDRTLPVSIYILFYVWGDSAGPAVFAAVTEYIGNWRWIFYIQLIIYGAPFPLLYWLLREVRPEVILRTRSKKMRKETGRDYFHEGEMTKIPFMLRFWRSTSRPLYLLFTEPVLFAATLWSAFALGLIFLFTQSVEQVFQGLYGWTEAQCGYVQGAVLIGQLFGWGASTYGQRFFFSSADRNLEFPGEPIPEARLYTSVFGSFFGVAGGMFLYGWTSYPHIHWIFPTLGLAVNGFGTLIVVYAAAEYVVDAYADSSYAGSALAAVAFGENIICAFLPLASQSMYTNLGFQWASTLIGFLALGLGFAPVVFIWKGRDLRERSPFMRSAKGTKVGSGVLAGADAGAGAGAGAPMTTTTTTTTRK</sequence>
<feature type="transmembrane region" description="Helical" evidence="6">
    <location>
        <begin position="77"/>
        <end position="100"/>
    </location>
</feature>
<evidence type="ECO:0000256" key="4">
    <source>
        <dbReference type="ARBA" id="ARBA00022989"/>
    </source>
</evidence>
<organism evidence="8 9">
    <name type="scientific">Lecanosticta acicola</name>
    <dbReference type="NCBI Taxonomy" id="111012"/>
    <lineage>
        <taxon>Eukaryota</taxon>
        <taxon>Fungi</taxon>
        <taxon>Dikarya</taxon>
        <taxon>Ascomycota</taxon>
        <taxon>Pezizomycotina</taxon>
        <taxon>Dothideomycetes</taxon>
        <taxon>Dothideomycetidae</taxon>
        <taxon>Mycosphaerellales</taxon>
        <taxon>Mycosphaerellaceae</taxon>
        <taxon>Lecanosticta</taxon>
    </lineage>
</organism>
<accession>A0AAI8YRR1</accession>
<evidence type="ECO:0000256" key="3">
    <source>
        <dbReference type="ARBA" id="ARBA00022692"/>
    </source>
</evidence>
<feature type="transmembrane region" description="Helical" evidence="6">
    <location>
        <begin position="148"/>
        <end position="166"/>
    </location>
</feature>
<evidence type="ECO:0000256" key="5">
    <source>
        <dbReference type="ARBA" id="ARBA00023136"/>
    </source>
</evidence>
<comment type="similarity">
    <text evidence="2">Belongs to the major facilitator superfamily.</text>
</comment>
<feature type="transmembrane region" description="Helical" evidence="6">
    <location>
        <begin position="120"/>
        <end position="141"/>
    </location>
</feature>
<reference evidence="8" key="1">
    <citation type="submission" date="2023-11" db="EMBL/GenBank/DDBJ databases">
        <authorList>
            <person name="Alioto T."/>
            <person name="Alioto T."/>
            <person name="Gomez Garrido J."/>
        </authorList>
    </citation>
    <scope>NUCLEOTIDE SEQUENCE</scope>
</reference>
<feature type="domain" description="Major facilitator superfamily (MFS) profile" evidence="7">
    <location>
        <begin position="79"/>
        <end position="517"/>
    </location>
</feature>
<feature type="transmembrane region" description="Helical" evidence="6">
    <location>
        <begin position="306"/>
        <end position="332"/>
    </location>
</feature>
<dbReference type="EMBL" id="CAVMBE010000003">
    <property type="protein sequence ID" value="CAK3796080.1"/>
    <property type="molecule type" value="Genomic_DNA"/>
</dbReference>
<gene>
    <name evidence="8" type="ORF">LECACI_7A000780</name>
</gene>
<evidence type="ECO:0000256" key="2">
    <source>
        <dbReference type="ARBA" id="ARBA00008335"/>
    </source>
</evidence>
<dbReference type="PANTHER" id="PTHR23502:SF52">
    <property type="entry name" value="MULTIDRUG TRANSPORTER, PUTATIVE (AFU_ORTHOLOGUE AFUA_2G17730)-RELATED"/>
    <property type="match status" value="1"/>
</dbReference>
<dbReference type="GO" id="GO:0022857">
    <property type="term" value="F:transmembrane transporter activity"/>
    <property type="evidence" value="ECO:0007669"/>
    <property type="project" value="InterPro"/>
</dbReference>
<dbReference type="InterPro" id="IPR011701">
    <property type="entry name" value="MFS"/>
</dbReference>
<dbReference type="PROSITE" id="PS50850">
    <property type="entry name" value="MFS"/>
    <property type="match status" value="1"/>
</dbReference>
<evidence type="ECO:0000313" key="9">
    <source>
        <dbReference type="Proteomes" id="UP001296104"/>
    </source>
</evidence>
<feature type="transmembrane region" description="Helical" evidence="6">
    <location>
        <begin position="211"/>
        <end position="233"/>
    </location>
</feature>
<dbReference type="SUPFAM" id="SSF103473">
    <property type="entry name" value="MFS general substrate transporter"/>
    <property type="match status" value="1"/>
</dbReference>
<dbReference type="InterPro" id="IPR036259">
    <property type="entry name" value="MFS_trans_sf"/>
</dbReference>
<dbReference type="GO" id="GO:0005886">
    <property type="term" value="C:plasma membrane"/>
    <property type="evidence" value="ECO:0007669"/>
    <property type="project" value="TreeGrafter"/>
</dbReference>
<evidence type="ECO:0000259" key="7">
    <source>
        <dbReference type="PROSITE" id="PS50850"/>
    </source>
</evidence>
<keyword evidence="3 6" id="KW-0812">Transmembrane</keyword>
<dbReference type="InterPro" id="IPR020846">
    <property type="entry name" value="MFS_dom"/>
</dbReference>
<feature type="transmembrane region" description="Helical" evidence="6">
    <location>
        <begin position="239"/>
        <end position="259"/>
    </location>
</feature>
<name>A0AAI8YRR1_9PEZI</name>
<feature type="transmembrane region" description="Helical" evidence="6">
    <location>
        <begin position="394"/>
        <end position="416"/>
    </location>
</feature>
<evidence type="ECO:0000256" key="1">
    <source>
        <dbReference type="ARBA" id="ARBA00004141"/>
    </source>
</evidence>
<keyword evidence="4 6" id="KW-1133">Transmembrane helix</keyword>
<dbReference type="Gene3D" id="1.20.1250.20">
    <property type="entry name" value="MFS general substrate transporter like domains"/>
    <property type="match status" value="1"/>
</dbReference>
<dbReference type="Pfam" id="PF07690">
    <property type="entry name" value="MFS_1"/>
    <property type="match status" value="1"/>
</dbReference>
<keyword evidence="9" id="KW-1185">Reference proteome</keyword>
<feature type="transmembrane region" description="Helical" evidence="6">
    <location>
        <begin position="422"/>
        <end position="446"/>
    </location>
</feature>
<protein>
    <submittedName>
        <fullName evidence="8">Related to synaptic vesicle transporter SVOP and related transporters (Major facilitator superfamily)</fullName>
    </submittedName>
</protein>
<keyword evidence="5 6" id="KW-0472">Membrane</keyword>
<proteinExistence type="inferred from homology"/>
<feature type="transmembrane region" description="Helical" evidence="6">
    <location>
        <begin position="352"/>
        <end position="373"/>
    </location>
</feature>
<evidence type="ECO:0000313" key="8">
    <source>
        <dbReference type="EMBL" id="CAK3796080.1"/>
    </source>
</evidence>
<feature type="transmembrane region" description="Helical" evidence="6">
    <location>
        <begin position="178"/>
        <end position="199"/>
    </location>
</feature>
<comment type="caution">
    <text evidence="8">The sequence shown here is derived from an EMBL/GenBank/DDBJ whole genome shotgun (WGS) entry which is preliminary data.</text>
</comment>
<feature type="transmembrane region" description="Helical" evidence="6">
    <location>
        <begin position="458"/>
        <end position="480"/>
    </location>
</feature>
<feature type="transmembrane region" description="Helical" evidence="6">
    <location>
        <begin position="492"/>
        <end position="513"/>
    </location>
</feature>
<dbReference type="Proteomes" id="UP001296104">
    <property type="component" value="Unassembled WGS sequence"/>
</dbReference>
<dbReference type="AlphaFoldDB" id="A0AAI8YRR1"/>
<dbReference type="PANTHER" id="PTHR23502">
    <property type="entry name" value="MAJOR FACILITATOR SUPERFAMILY"/>
    <property type="match status" value="1"/>
</dbReference>
<dbReference type="FunFam" id="1.20.1250.20:FF:000082">
    <property type="entry name" value="MFS multidrug transporter, putative"/>
    <property type="match status" value="1"/>
</dbReference>